<dbReference type="InterPro" id="IPR056823">
    <property type="entry name" value="TEN-like_YD-shell"/>
</dbReference>
<proteinExistence type="predicted"/>
<evidence type="ECO:0000313" key="4">
    <source>
        <dbReference type="EMBL" id="MBM3116398.1"/>
    </source>
</evidence>
<gene>
    <name evidence="4" type="ORF">JMJ54_11190</name>
</gene>
<evidence type="ECO:0000313" key="5">
    <source>
        <dbReference type="Proteomes" id="UP000809431"/>
    </source>
</evidence>
<feature type="compositionally biased region" description="Polar residues" evidence="2">
    <location>
        <begin position="340"/>
        <end position="354"/>
    </location>
</feature>
<accession>A0ABS2BLD0</accession>
<dbReference type="PANTHER" id="PTHR32305:SF15">
    <property type="entry name" value="PROTEIN RHSA-RELATED"/>
    <property type="match status" value="1"/>
</dbReference>
<keyword evidence="5" id="KW-1185">Reference proteome</keyword>
<evidence type="ECO:0000256" key="2">
    <source>
        <dbReference type="SAM" id="MobiDB-lite"/>
    </source>
</evidence>
<sequence length="735" mass="78490">MPAHVSTVSRFYSYDALGRLVQEMDNKGFQTTYTYDANGNRLTRKDAQGRTTAYQYDALNRLVQMTDPNGGITQFSYDGRDNLVSVKDPEGFSTSYTYNGFDDLIKQVSPDTGTTQYAVDANGRTLTKTDARNKSAQYQYDALGRVTRVDYGDEVQTLTYDTATNGVGQLASFTDGAGQTGFGYDAQGRVSQVQRSNTSGSAYGVGYSWGAANRLNRIVYPSGLNVDYTWQNGVVTSVQLNGQPLLSQVQYSADGRIVGWQWANGQARYASSDFAGRPSTLSLADRQWQYRYDSTGNPIGIDDSQTQAASHSFGYDPLDRLIQASIGTTTHGYSYDKNGNRTVGSTGSASTQYNHDPASNKLLNTTGSNNQTYQYDASGSRTKDANLTQRYNNAGRLIQSQLGTAVTDYGYNALGQRVGKFSGGTATQFAYDLEGRLLGEYTGTGALQQETVWLGDTPIASARPGVDGQHPTVYYVWADHLNTPRQLSEPTSQKVVWRWQQVEPFGNSLAEQDPDGDGQQVVYNLRFPGQYYDQETGRHYNYFRDYDPATGRYIESDPIGLKGGINTYGYVDGSPIGYADLLGLLKAGARNAGQPAEASKGQQSGGLLKGGTLQGGLSGQVGGGILGGVCEVGVAVPTEFDDACGYVQFCTVIGPQWVAAAGGVLSAGQGTPTTGVSESQGGTWFGGVGAVGNGQASVNSSGQLQGARGVVRGGVGAGAGAGYVKCTQLTLCARR</sequence>
<feature type="region of interest" description="Disordered" evidence="2">
    <location>
        <begin position="333"/>
        <end position="367"/>
    </location>
</feature>
<organism evidence="4 5">
    <name type="scientific">Jeongeupia naejangsanensis</name>
    <dbReference type="NCBI Taxonomy" id="613195"/>
    <lineage>
        <taxon>Bacteria</taxon>
        <taxon>Pseudomonadati</taxon>
        <taxon>Pseudomonadota</taxon>
        <taxon>Betaproteobacteria</taxon>
        <taxon>Neisseriales</taxon>
        <taxon>Chitinibacteraceae</taxon>
        <taxon>Jeongeupia</taxon>
    </lineage>
</organism>
<dbReference type="Pfam" id="PF05593">
    <property type="entry name" value="RHS_repeat"/>
    <property type="match status" value="1"/>
</dbReference>
<name>A0ABS2BLD0_9NEIS</name>
<keyword evidence="1" id="KW-0677">Repeat</keyword>
<evidence type="ECO:0000256" key="1">
    <source>
        <dbReference type="ARBA" id="ARBA00022737"/>
    </source>
</evidence>
<reference evidence="4 5" key="1">
    <citation type="submission" date="2021-01" db="EMBL/GenBank/DDBJ databases">
        <title>Draft Genome Sequence and Polyhydroxyalkanoate Biosynthetic Potential of Jeongeupia naejangsanensis Type Strain DSM 24253.</title>
        <authorList>
            <person name="Turrini P."/>
            <person name="Artuso I."/>
            <person name="Lugli G.A."/>
            <person name="Frangipani E."/>
            <person name="Ventura M."/>
            <person name="Visca P."/>
        </authorList>
    </citation>
    <scope>NUCLEOTIDE SEQUENCE [LARGE SCALE GENOMIC DNA]</scope>
    <source>
        <strain evidence="4 5">DSM 24253</strain>
    </source>
</reference>
<feature type="domain" description="Teneurin-like YD-shell" evidence="3">
    <location>
        <begin position="307"/>
        <end position="557"/>
    </location>
</feature>
<feature type="domain" description="Teneurin-like YD-shell" evidence="3">
    <location>
        <begin position="12"/>
        <end position="141"/>
    </location>
</feature>
<dbReference type="PANTHER" id="PTHR32305">
    <property type="match status" value="1"/>
</dbReference>
<protein>
    <submittedName>
        <fullName evidence="4">RHS repeat protein</fullName>
    </submittedName>
</protein>
<dbReference type="NCBIfam" id="TIGR01643">
    <property type="entry name" value="YD_repeat_2x"/>
    <property type="match status" value="5"/>
</dbReference>
<dbReference type="InterPro" id="IPR050708">
    <property type="entry name" value="T6SS_VgrG/RHS"/>
</dbReference>
<dbReference type="Gene3D" id="2.180.10.10">
    <property type="entry name" value="RHS repeat-associated core"/>
    <property type="match status" value="1"/>
</dbReference>
<dbReference type="InterPro" id="IPR022385">
    <property type="entry name" value="Rhs_assc_core"/>
</dbReference>
<dbReference type="InterPro" id="IPR006530">
    <property type="entry name" value="YD"/>
</dbReference>
<evidence type="ECO:0000259" key="3">
    <source>
        <dbReference type="Pfam" id="PF25023"/>
    </source>
</evidence>
<dbReference type="Proteomes" id="UP000809431">
    <property type="component" value="Unassembled WGS sequence"/>
</dbReference>
<dbReference type="RefSeq" id="WP_203538647.1">
    <property type="nucleotide sequence ID" value="NZ_JAESND010000005.1"/>
</dbReference>
<dbReference type="InterPro" id="IPR031325">
    <property type="entry name" value="RHS_repeat"/>
</dbReference>
<dbReference type="EMBL" id="JAESND010000005">
    <property type="protein sequence ID" value="MBM3116398.1"/>
    <property type="molecule type" value="Genomic_DNA"/>
</dbReference>
<dbReference type="NCBIfam" id="TIGR03696">
    <property type="entry name" value="Rhs_assc_core"/>
    <property type="match status" value="1"/>
</dbReference>
<comment type="caution">
    <text evidence="4">The sequence shown here is derived from an EMBL/GenBank/DDBJ whole genome shotgun (WGS) entry which is preliminary data.</text>
</comment>
<dbReference type="Pfam" id="PF25023">
    <property type="entry name" value="TEN_YD-shell"/>
    <property type="match status" value="2"/>
</dbReference>